<evidence type="ECO:0000313" key="2">
    <source>
        <dbReference type="EMBL" id="MDG3014749.1"/>
    </source>
</evidence>
<reference evidence="2" key="1">
    <citation type="submission" date="2022-08" db="EMBL/GenBank/DDBJ databases">
        <title>Genome analysis of Corynebacteriales strain.</title>
        <authorList>
            <person name="Lee S.D."/>
        </authorList>
    </citation>
    <scope>NUCLEOTIDE SEQUENCE</scope>
    <source>
        <strain evidence="2">D3-21</strain>
    </source>
</reference>
<organism evidence="2 3">
    <name type="scientific">Speluncibacter jeojiensis</name>
    <dbReference type="NCBI Taxonomy" id="2710754"/>
    <lineage>
        <taxon>Bacteria</taxon>
        <taxon>Bacillati</taxon>
        <taxon>Actinomycetota</taxon>
        <taxon>Actinomycetes</taxon>
        <taxon>Mycobacteriales</taxon>
        <taxon>Speluncibacteraceae</taxon>
        <taxon>Speluncibacter</taxon>
    </lineage>
</organism>
<protein>
    <submittedName>
        <fullName evidence="2">Uncharacterized protein</fullName>
    </submittedName>
</protein>
<dbReference type="EMBL" id="JANRHA010000005">
    <property type="protein sequence ID" value="MDG3014749.1"/>
    <property type="molecule type" value="Genomic_DNA"/>
</dbReference>
<comment type="caution">
    <text evidence="2">The sequence shown here is derived from an EMBL/GenBank/DDBJ whole genome shotgun (WGS) entry which is preliminary data.</text>
</comment>
<sequence>MKRIEPRMSAEELPDGSEELPAIEWVPQWPIEISDRCVATQVILAALGVLFLGVAVMGAVEGQTGMVIGFGAMLLVVAGTSGMTFAGSGFRARRLSRRIGQYADDVHGRGVLIPSSRTALRLIVGVVGATAVAAITAAVVRYTGWGESLLPFAHDSHAGAAVAGIVGGIALVLTLILATARSDADLTLYPSGMRRRTHGRVLWWNRRSESFIAWDDIASIGPRMDVADPVITLQLASRCVNIDVDDLVTEPNTLLALLRLLGESPHRRDLLARADARLMLTSPPVGERIRLARRARRDRRAAK</sequence>
<keyword evidence="1" id="KW-0472">Membrane</keyword>
<feature type="transmembrane region" description="Helical" evidence="1">
    <location>
        <begin position="160"/>
        <end position="180"/>
    </location>
</feature>
<keyword evidence="3" id="KW-1185">Reference proteome</keyword>
<dbReference type="Proteomes" id="UP001152755">
    <property type="component" value="Unassembled WGS sequence"/>
</dbReference>
<proteinExistence type="predicted"/>
<gene>
    <name evidence="2" type="ORF">NVS88_09290</name>
</gene>
<accession>A0A9X4RDI2</accession>
<evidence type="ECO:0000256" key="1">
    <source>
        <dbReference type="SAM" id="Phobius"/>
    </source>
</evidence>
<feature type="transmembrane region" description="Helical" evidence="1">
    <location>
        <begin position="119"/>
        <end position="140"/>
    </location>
</feature>
<feature type="transmembrane region" description="Helical" evidence="1">
    <location>
        <begin position="66"/>
        <end position="90"/>
    </location>
</feature>
<dbReference type="RefSeq" id="WP_332519754.1">
    <property type="nucleotide sequence ID" value="NZ_JANRHA010000005.1"/>
</dbReference>
<keyword evidence="1" id="KW-0812">Transmembrane</keyword>
<evidence type="ECO:0000313" key="3">
    <source>
        <dbReference type="Proteomes" id="UP001152755"/>
    </source>
</evidence>
<dbReference type="AlphaFoldDB" id="A0A9X4RDI2"/>
<keyword evidence="1" id="KW-1133">Transmembrane helix</keyword>
<feature type="transmembrane region" description="Helical" evidence="1">
    <location>
        <begin position="42"/>
        <end position="60"/>
    </location>
</feature>
<name>A0A9X4RDI2_9ACTN</name>